<dbReference type="EMBL" id="JAESVG020000005">
    <property type="protein sequence ID" value="KAG8627429.1"/>
    <property type="molecule type" value="Genomic_DNA"/>
</dbReference>
<protein>
    <submittedName>
        <fullName evidence="2">Uncharacterized protein</fullName>
    </submittedName>
</protein>
<evidence type="ECO:0000313" key="2">
    <source>
        <dbReference type="EMBL" id="KAG8627429.1"/>
    </source>
</evidence>
<evidence type="ECO:0000313" key="3">
    <source>
        <dbReference type="Proteomes" id="UP000809789"/>
    </source>
</evidence>
<sequence length="120" mass="13223">MHKTPDDIHVEFSLSTCQVETRPLASAPISSPNPKPPCSRPKRNKVCPPGTVETTPARPRRFDLPQLPLSLTLLVSGQRVHCVSSCHSFQSFSHQKDGHSSVTFSTTAVFFNTISQTRLP</sequence>
<gene>
    <name evidence="2" type="ORF">KVT40_004912</name>
</gene>
<accession>A0A8K0L2U1</accession>
<name>A0A8K0L2U1_9PEZI</name>
<dbReference type="OrthoDB" id="10485349at2759"/>
<proteinExistence type="predicted"/>
<evidence type="ECO:0000256" key="1">
    <source>
        <dbReference type="SAM" id="MobiDB-lite"/>
    </source>
</evidence>
<dbReference type="AlphaFoldDB" id="A0A8K0L2U1"/>
<keyword evidence="3" id="KW-1185">Reference proteome</keyword>
<reference evidence="2" key="1">
    <citation type="submission" date="2021-07" db="EMBL/GenBank/DDBJ databases">
        <title>Elsinoe batatas strain:CRI-CJ2 Genome sequencing and assembly.</title>
        <authorList>
            <person name="Huang L."/>
        </authorList>
    </citation>
    <scope>NUCLEOTIDE SEQUENCE</scope>
    <source>
        <strain evidence="2">CRI-CJ2</strain>
    </source>
</reference>
<organism evidence="2 3">
    <name type="scientific">Elsinoe batatas</name>
    <dbReference type="NCBI Taxonomy" id="2601811"/>
    <lineage>
        <taxon>Eukaryota</taxon>
        <taxon>Fungi</taxon>
        <taxon>Dikarya</taxon>
        <taxon>Ascomycota</taxon>
        <taxon>Pezizomycotina</taxon>
        <taxon>Dothideomycetes</taxon>
        <taxon>Dothideomycetidae</taxon>
        <taxon>Myriangiales</taxon>
        <taxon>Elsinoaceae</taxon>
        <taxon>Elsinoe</taxon>
    </lineage>
</organism>
<dbReference type="Proteomes" id="UP000809789">
    <property type="component" value="Unassembled WGS sequence"/>
</dbReference>
<feature type="region of interest" description="Disordered" evidence="1">
    <location>
        <begin position="23"/>
        <end position="59"/>
    </location>
</feature>
<comment type="caution">
    <text evidence="2">The sequence shown here is derived from an EMBL/GenBank/DDBJ whole genome shotgun (WGS) entry which is preliminary data.</text>
</comment>